<dbReference type="EMBL" id="PDOC01000001">
    <property type="protein sequence ID" value="PIL46984.1"/>
    <property type="molecule type" value="Genomic_DNA"/>
</dbReference>
<dbReference type="OrthoDB" id="823440at2"/>
<dbReference type="RefSeq" id="WP_099786787.1">
    <property type="nucleotide sequence ID" value="NZ_JBHLYV010000100.1"/>
</dbReference>
<comment type="caution">
    <text evidence="1">The sequence shown here is derived from an EMBL/GenBank/DDBJ whole genome shotgun (WGS) entry which is preliminary data.</text>
</comment>
<evidence type="ECO:0000313" key="1">
    <source>
        <dbReference type="EMBL" id="PIL46984.1"/>
    </source>
</evidence>
<dbReference type="InterPro" id="IPR029063">
    <property type="entry name" value="SAM-dependent_MTases_sf"/>
</dbReference>
<dbReference type="AlphaFoldDB" id="A0A2G8TLW8"/>
<dbReference type="Proteomes" id="UP000230390">
    <property type="component" value="Unassembled WGS sequence"/>
</dbReference>
<accession>A0A2G8TLW8</accession>
<proteinExistence type="predicted"/>
<dbReference type="Gene3D" id="3.40.50.150">
    <property type="entry name" value="Vaccinia Virus protein VP39"/>
    <property type="match status" value="1"/>
</dbReference>
<protein>
    <recommendedName>
        <fullName evidence="3">Class I SAM-dependent methyltransferase</fullName>
    </recommendedName>
</protein>
<organism evidence="1 2">
    <name type="scientific">Massilia eurypsychrophila</name>
    <dbReference type="NCBI Taxonomy" id="1485217"/>
    <lineage>
        <taxon>Bacteria</taxon>
        <taxon>Pseudomonadati</taxon>
        <taxon>Pseudomonadota</taxon>
        <taxon>Betaproteobacteria</taxon>
        <taxon>Burkholderiales</taxon>
        <taxon>Oxalobacteraceae</taxon>
        <taxon>Telluria group</taxon>
        <taxon>Massilia</taxon>
    </lineage>
</organism>
<keyword evidence="2" id="KW-1185">Reference proteome</keyword>
<sequence>MNEATFLLVLAVCLICLYTLRKVRNIHLLVYSSRDQLQSQIESAYHQAECLRGLYIDLGITKSLPGTRGWAASPDFLMELSRYALRAKPAIVVECSSGTSTIVLARCMQMNGVGKVYSLEHDAIYAAKTTEQLMLHGLSEYAEVIHAPLRAIDLNGKSWHWYAVENLPGQLSIEMLVVDGPPETTGPLARYPAGPALFPRLASGARVYLDDANRATEKATLQRWASEFPDYAYQMAYCEKGCAVINKPANA</sequence>
<dbReference type="Pfam" id="PF13578">
    <property type="entry name" value="Methyltransf_24"/>
    <property type="match status" value="1"/>
</dbReference>
<name>A0A2G8TLW8_9BURK</name>
<evidence type="ECO:0008006" key="3">
    <source>
        <dbReference type="Google" id="ProtNLM"/>
    </source>
</evidence>
<gene>
    <name evidence="1" type="ORF">CR105_02220</name>
</gene>
<evidence type="ECO:0000313" key="2">
    <source>
        <dbReference type="Proteomes" id="UP000230390"/>
    </source>
</evidence>
<reference evidence="1 2" key="1">
    <citation type="submission" date="2017-10" db="EMBL/GenBank/DDBJ databases">
        <title>Massilia psychrophilum sp. nov., a novel purple-pigmented bacterium isolated from Tianshan glacier, Xinjiang Municipality, China.</title>
        <authorList>
            <person name="Wang H."/>
        </authorList>
    </citation>
    <scope>NUCLEOTIDE SEQUENCE [LARGE SCALE GENOMIC DNA]</scope>
    <source>
        <strain evidence="1 2">JCM 30074</strain>
    </source>
</reference>
<dbReference type="SUPFAM" id="SSF53335">
    <property type="entry name" value="S-adenosyl-L-methionine-dependent methyltransferases"/>
    <property type="match status" value="1"/>
</dbReference>